<reference evidence="5 6" key="1">
    <citation type="submission" date="2008-07" db="EMBL/GenBank/DDBJ databases">
        <authorList>
            <person name="El-Sayed N."/>
            <person name="Caler E."/>
            <person name="Inman J."/>
            <person name="Amedeo P."/>
            <person name="Hass B."/>
            <person name="Wortman J."/>
        </authorList>
    </citation>
    <scope>NUCLEOTIDE SEQUENCE [LARGE SCALE GENOMIC DNA]</scope>
    <source>
        <strain evidence="6">ATCC 50983 / TXsc</strain>
    </source>
</reference>
<dbReference type="GO" id="GO:0003676">
    <property type="term" value="F:nucleic acid binding"/>
    <property type="evidence" value="ECO:0007669"/>
    <property type="project" value="InterPro"/>
</dbReference>
<dbReference type="EMBL" id="GG683299">
    <property type="protein sequence ID" value="EER02269.1"/>
    <property type="molecule type" value="Genomic_DNA"/>
</dbReference>
<evidence type="ECO:0000313" key="5">
    <source>
        <dbReference type="EMBL" id="EER02269.1"/>
    </source>
</evidence>
<dbReference type="Gene3D" id="3.30.420.10">
    <property type="entry name" value="Ribonuclease H-like superfamily/Ribonuclease H"/>
    <property type="match status" value="1"/>
</dbReference>
<gene>
    <name evidence="5" type="ORF">Pmar_PMAR006590</name>
</gene>
<dbReference type="InterPro" id="IPR036875">
    <property type="entry name" value="Znf_CCHC_sf"/>
</dbReference>
<feature type="compositionally biased region" description="Basic and acidic residues" evidence="2">
    <location>
        <begin position="450"/>
        <end position="460"/>
    </location>
</feature>
<dbReference type="InterPro" id="IPR043502">
    <property type="entry name" value="DNA/RNA_pol_sf"/>
</dbReference>
<evidence type="ECO:0000259" key="4">
    <source>
        <dbReference type="PROSITE" id="PS50994"/>
    </source>
</evidence>
<dbReference type="InterPro" id="IPR012337">
    <property type="entry name" value="RNaseH-like_sf"/>
</dbReference>
<dbReference type="PROSITE" id="PS50158">
    <property type="entry name" value="ZF_CCHC"/>
    <property type="match status" value="1"/>
</dbReference>
<dbReference type="SUPFAM" id="SSF57756">
    <property type="entry name" value="Retrovirus zinc finger-like domains"/>
    <property type="match status" value="1"/>
</dbReference>
<dbReference type="InterPro" id="IPR036397">
    <property type="entry name" value="RNaseH_sf"/>
</dbReference>
<evidence type="ECO:0000259" key="3">
    <source>
        <dbReference type="PROSITE" id="PS50158"/>
    </source>
</evidence>
<evidence type="ECO:0000256" key="1">
    <source>
        <dbReference type="PROSITE-ProRule" id="PRU00047"/>
    </source>
</evidence>
<dbReference type="GeneID" id="9055261"/>
<dbReference type="PANTHER" id="PTHR37984:SF5">
    <property type="entry name" value="PROTEIN NYNRIN-LIKE"/>
    <property type="match status" value="1"/>
</dbReference>
<dbReference type="InParanoid" id="C5LLP7"/>
<feature type="domain" description="CCHC-type" evidence="3">
    <location>
        <begin position="428"/>
        <end position="443"/>
    </location>
</feature>
<dbReference type="SUPFAM" id="SSF53098">
    <property type="entry name" value="Ribonuclease H-like"/>
    <property type="match status" value="1"/>
</dbReference>
<dbReference type="InterPro" id="IPR001584">
    <property type="entry name" value="Integrase_cat-core"/>
</dbReference>
<dbReference type="RefSeq" id="XP_002769551.1">
    <property type="nucleotide sequence ID" value="XM_002769505.1"/>
</dbReference>
<dbReference type="InterPro" id="IPR050951">
    <property type="entry name" value="Retrovirus_Pol_polyprotein"/>
</dbReference>
<dbReference type="Gene3D" id="4.10.60.10">
    <property type="entry name" value="Zinc finger, CCHC-type"/>
    <property type="match status" value="1"/>
</dbReference>
<sequence>MTIQSCLDYVCSGKALEFSGVTAQIGRSVYNGLKAVSKDDLPEEGLTVKIVKQYLLDTLGYFCETFGVEDCNNFEDNMVCYLLPVLVESDLLLKKPSESELRDLRHDKIAATKDLAFDPFSFFSPTFPQYFSQLHQPDPTVEAAVVAAPKPDVGDGLLFNASPVETGFPVVRSVSTSSKDPRHDVLGLLPKFELKDAVITSQERRQARKSVKDIELLKGGVFTGKGDSRSMRRVLTYVRDVAIEEAFTALEYRELLKRQISQTARAAVHPRRVTTQPALIQELRREVSSFLSLYGQGDSGKLDSWKSLLFLSQGKSEKVATFAQRFDDAYNDAVCLGNVIDDAQAALQFASSLNEQWSVSAATLIAAGVTSLADLTSRLVAEEKLFKHSVNVKVSVGNVDSTGGKTISVSSSQRVGGQATKEDGVRSCFYCHQPGHLKADCPQLRAKRQNKPDPIGKDQMAKPVPKEGPGVDGVSRSLSFYVLSSLCPDLIIGWNGMCTLGVIVKTQQNEIVCTGAVFGEKKEDSEEPQCLARMAKGSSPAILGTDDFHHDPFSELIISESYWYHLPSAPGYRIRVRRLREGEQKDTEKQVFVFELDLKGATKPTTTTPRTSNYSERLISRLSEEDRELFYAEVDGYLSRGWWQEEIPSPQGTDNSLPPITVFPVKAPGKALSSTPIRPCCDARAYNNLAEPAGYLGADISSLTSRLLGAYRKGDSLYMLDCSRAFYRLRTNWYLPLMVGRKRFWSNRVIFGISAGPSCLEFAMTFLLRYVAALDPSLSSVRFDVISGCCKVAGSWIYLDDVTLMGNGADGKLERFYKLFVETAEKFGLYFPPEKQNYLSPFKASGPVTHLGSLWSIVDDHLQCSCRRDIKGFQQLFSEPVKSKRDYFAIGGKLVDYPNDHARARLASDLLRSIIGGFQTPWDERVQLGEGEARQVDTLLNVLKEDFGTPCSHLSATGNVAILECDASAAGYGYIFSCGSYHASRAKVFRTNQLAWHVNRKEAWCIIQGLLSILPLLEEYCPSSTGVSCPLTLKVVGDSKSALAWARDNRSNVRSVERLAIRRMLNTLDDIRAMFDKMNVRLEFVRVPGSSNLGADELSRLLLKWKVCPCEGTKPDSTSDLSALCSLSLMVEGVNEDEEILKNGGKEVCQSLMSLETSPPATVVQWLLSLQKRDPFINSVREFLVEGKKDAYLERLLRDHGRQYELNHCGLVVECRYTDNLEGRICILLPGDPDVLAKFARHYHENNSHCSVRYVTYLFSRDFYAPNFKQVVRSVIRTCGPCAEKRVKLASSGGKISYGQSTSDLSGVWSTVYADTADILVKDRFGYRYLLVIVDSLCGFCWLSPLKSLEAVELVRVVCGICNRIGWPRKFVSDGGRNFTSKLTKTMFCREGVLQDWVPRYAAFSNGRAERCIGSIKAKMQTLNRSQKREWSIHIPTINKSINLSPLSTGTTPFDIFFQRRYDSPLTRKIEAINELAMQKEMSMETSGVKPNKKCFKIGDLVRRSNKEVKDNSVYEVMSCGRHSSSSFTLSGRPSA</sequence>
<protein>
    <submittedName>
        <fullName evidence="5">Gag/pol/env polyprotein, putative</fullName>
    </submittedName>
</protein>
<dbReference type="SUPFAM" id="SSF56672">
    <property type="entry name" value="DNA/RNA polymerases"/>
    <property type="match status" value="1"/>
</dbReference>
<feature type="region of interest" description="Disordered" evidence="2">
    <location>
        <begin position="449"/>
        <end position="470"/>
    </location>
</feature>
<dbReference type="GO" id="GO:0008270">
    <property type="term" value="F:zinc ion binding"/>
    <property type="evidence" value="ECO:0007669"/>
    <property type="project" value="UniProtKB-KW"/>
</dbReference>
<feature type="domain" description="Integrase catalytic" evidence="4">
    <location>
        <begin position="1303"/>
        <end position="1461"/>
    </location>
</feature>
<dbReference type="PANTHER" id="PTHR37984">
    <property type="entry name" value="PROTEIN CBG26694"/>
    <property type="match status" value="1"/>
</dbReference>
<dbReference type="PROSITE" id="PS50994">
    <property type="entry name" value="INTEGRASE"/>
    <property type="match status" value="1"/>
</dbReference>
<dbReference type="Gene3D" id="3.30.70.270">
    <property type="match status" value="1"/>
</dbReference>
<keyword evidence="6" id="KW-1185">Reference proteome</keyword>
<dbReference type="SMART" id="SM00343">
    <property type="entry name" value="ZnF_C2HC"/>
    <property type="match status" value="1"/>
</dbReference>
<dbReference type="OrthoDB" id="6343797at2759"/>
<accession>C5LLP7</accession>
<dbReference type="InterPro" id="IPR001878">
    <property type="entry name" value="Znf_CCHC"/>
</dbReference>
<dbReference type="Gene3D" id="3.10.10.10">
    <property type="entry name" value="HIV Type 1 Reverse Transcriptase, subunit A, domain 1"/>
    <property type="match status" value="1"/>
</dbReference>
<keyword evidence="1" id="KW-0863">Zinc-finger</keyword>
<proteinExistence type="predicted"/>
<evidence type="ECO:0000256" key="2">
    <source>
        <dbReference type="SAM" id="MobiDB-lite"/>
    </source>
</evidence>
<dbReference type="Proteomes" id="UP000007800">
    <property type="component" value="Unassembled WGS sequence"/>
</dbReference>
<name>C5LLP7_PERM5</name>
<dbReference type="GO" id="GO:0015074">
    <property type="term" value="P:DNA integration"/>
    <property type="evidence" value="ECO:0007669"/>
    <property type="project" value="InterPro"/>
</dbReference>
<keyword evidence="1" id="KW-0862">Zinc</keyword>
<evidence type="ECO:0000313" key="6">
    <source>
        <dbReference type="Proteomes" id="UP000007800"/>
    </source>
</evidence>
<dbReference type="InterPro" id="IPR043128">
    <property type="entry name" value="Rev_trsase/Diguanyl_cyclase"/>
</dbReference>
<organism evidence="6">
    <name type="scientific">Perkinsus marinus (strain ATCC 50983 / TXsc)</name>
    <dbReference type="NCBI Taxonomy" id="423536"/>
    <lineage>
        <taxon>Eukaryota</taxon>
        <taxon>Sar</taxon>
        <taxon>Alveolata</taxon>
        <taxon>Perkinsozoa</taxon>
        <taxon>Perkinsea</taxon>
        <taxon>Perkinsida</taxon>
        <taxon>Perkinsidae</taxon>
        <taxon>Perkinsus</taxon>
    </lineage>
</organism>
<keyword evidence="1" id="KW-0479">Metal-binding</keyword>